<keyword evidence="1" id="KW-0472">Membrane</keyword>
<evidence type="ECO:0000259" key="2">
    <source>
        <dbReference type="Pfam" id="PF09851"/>
    </source>
</evidence>
<gene>
    <name evidence="3" type="ORF">U27_03663</name>
</gene>
<dbReference type="Proteomes" id="UP000030661">
    <property type="component" value="Unassembled WGS sequence"/>
</dbReference>
<dbReference type="EMBL" id="DF820465">
    <property type="protein sequence ID" value="GAK56700.1"/>
    <property type="molecule type" value="Genomic_DNA"/>
</dbReference>
<dbReference type="InterPro" id="IPR018649">
    <property type="entry name" value="SHOCT"/>
</dbReference>
<dbReference type="AlphaFoldDB" id="A0A081BWJ5"/>
<dbReference type="HOGENOM" id="CLU_2140934_0_0_0"/>
<keyword evidence="1" id="KW-0812">Transmembrane</keyword>
<evidence type="ECO:0000313" key="4">
    <source>
        <dbReference type="Proteomes" id="UP000030661"/>
    </source>
</evidence>
<proteinExistence type="predicted"/>
<keyword evidence="1" id="KW-1133">Transmembrane helix</keyword>
<dbReference type="STRING" id="1499967.U27_03663"/>
<reference evidence="3" key="1">
    <citation type="journal article" date="2015" name="PeerJ">
        <title>First genomic representation of candidate bacterial phylum KSB3 points to enhanced environmental sensing as a trigger of wastewater bulking.</title>
        <authorList>
            <person name="Sekiguchi Y."/>
            <person name="Ohashi A."/>
            <person name="Parks D.H."/>
            <person name="Yamauchi T."/>
            <person name="Tyson G.W."/>
            <person name="Hugenholtz P."/>
        </authorList>
    </citation>
    <scope>NUCLEOTIDE SEQUENCE [LARGE SCALE GENOMIC DNA]</scope>
</reference>
<evidence type="ECO:0000256" key="1">
    <source>
        <dbReference type="SAM" id="Phobius"/>
    </source>
</evidence>
<name>A0A081BWJ5_VECG1</name>
<sequence length="112" mass="12777">MMSHGWTNWNYGPGTWGGGILMLALLVLVVFGIAALIKSLFGKERREKTVLEYLNEQYAAGEITKEEFTAALDKLEQSPRHYESALDILKKRYALGDITLEEFEQKKIQILK</sequence>
<feature type="transmembrane region" description="Helical" evidence="1">
    <location>
        <begin position="20"/>
        <end position="41"/>
    </location>
</feature>
<keyword evidence="4" id="KW-1185">Reference proteome</keyword>
<feature type="domain" description="SHOCT" evidence="2">
    <location>
        <begin position="54"/>
        <end position="75"/>
    </location>
</feature>
<evidence type="ECO:0000313" key="3">
    <source>
        <dbReference type="EMBL" id="GAK56700.1"/>
    </source>
</evidence>
<accession>A0A081BWJ5</accession>
<dbReference type="Pfam" id="PF09851">
    <property type="entry name" value="SHOCT"/>
    <property type="match status" value="2"/>
</dbReference>
<protein>
    <recommendedName>
        <fullName evidence="2">SHOCT domain-containing protein</fullName>
    </recommendedName>
</protein>
<feature type="domain" description="SHOCT" evidence="2">
    <location>
        <begin position="85"/>
        <end position="111"/>
    </location>
</feature>
<organism evidence="3">
    <name type="scientific">Vecturithrix granuli</name>
    <dbReference type="NCBI Taxonomy" id="1499967"/>
    <lineage>
        <taxon>Bacteria</taxon>
        <taxon>Candidatus Moduliflexota</taxon>
        <taxon>Candidatus Vecturitrichia</taxon>
        <taxon>Candidatus Vecturitrichales</taxon>
        <taxon>Candidatus Vecturitrichaceae</taxon>
        <taxon>Candidatus Vecturithrix</taxon>
    </lineage>
</organism>